<dbReference type="PROSITE" id="PS51257">
    <property type="entry name" value="PROKAR_LIPOPROTEIN"/>
    <property type="match status" value="1"/>
</dbReference>
<dbReference type="PANTHER" id="PTHR30006">
    <property type="entry name" value="THIAMINE-BINDING PERIPLASMIC PROTEIN-RELATED"/>
    <property type="match status" value="1"/>
</dbReference>
<dbReference type="OrthoDB" id="9769319at2"/>
<keyword evidence="1 2" id="KW-0732">Signal</keyword>
<sequence>MKVLVRILLAAVLTAGLLAACDRTAEEAAADIEARRGETDQVVIYGYDSLPGTLRRAIVEHMEREYGVEVDLQRIGDTGAVFTQLYLERSNPQADVVIGLDESYLPRLRAENMLEPYEPADLQLVRDELLVDPEYYAVPFDFGYITLNADMENLERVPESWEDLLSEDFRNSFIMLNPGTSSPGRNFLLYTIAVFGEDDWLDFWQQLQPNILTVTSGWSDGYGLYTQGEAPLVVSYETSPAFHRHFEETDRYQAVLFDDAAYLQVEVAGIVHNARNRLNAERVMDFLVSQEFQELIPLNQIMYPIHPGVELPEAFTAGASVENAVSLDPQLVGDNFSTWLMAWEDVLR</sequence>
<dbReference type="STRING" id="889378.Spiaf_2611"/>
<dbReference type="Proteomes" id="UP000007383">
    <property type="component" value="Chromosome"/>
</dbReference>
<name>H9UM94_SPIAZ</name>
<dbReference type="PANTHER" id="PTHR30006:SF2">
    <property type="entry name" value="ABC TRANSPORTER SUBSTRATE-BINDING PROTEIN"/>
    <property type="match status" value="1"/>
</dbReference>
<accession>H9UM94</accession>
<dbReference type="KEGG" id="sfc:Spiaf_2611"/>
<dbReference type="PATRIC" id="fig|889378.3.peg.2583"/>
<reference evidence="4" key="1">
    <citation type="journal article" date="2013" name="Stand. Genomic Sci.">
        <title>Complete genome sequence of the halophilic bacterium Spirochaeta africana type strain (Z-7692(T)) from the alkaline Lake Magadi in the East African Rift.</title>
        <authorList>
            <person name="Liolos K."/>
            <person name="Abt B."/>
            <person name="Scheuner C."/>
            <person name="Teshima H."/>
            <person name="Held B."/>
            <person name="Lapidus A."/>
            <person name="Nolan M."/>
            <person name="Lucas S."/>
            <person name="Deshpande S."/>
            <person name="Cheng J.F."/>
            <person name="Tapia R."/>
            <person name="Goodwin L.A."/>
            <person name="Pitluck S."/>
            <person name="Pagani I."/>
            <person name="Ivanova N."/>
            <person name="Mavromatis K."/>
            <person name="Mikhailova N."/>
            <person name="Huntemann M."/>
            <person name="Pati A."/>
            <person name="Chen A."/>
            <person name="Palaniappan K."/>
            <person name="Land M."/>
            <person name="Rohde M."/>
            <person name="Tindall B.J."/>
            <person name="Detter J.C."/>
            <person name="Goker M."/>
            <person name="Bristow J."/>
            <person name="Eisen J.A."/>
            <person name="Markowitz V."/>
            <person name="Hugenholtz P."/>
            <person name="Woyke T."/>
            <person name="Klenk H.P."/>
            <person name="Kyrpides N.C."/>
        </authorList>
    </citation>
    <scope>NUCLEOTIDE SEQUENCE</scope>
    <source>
        <strain evidence="4">ATCC 700263 / DSM 8902 / Z-7692</strain>
    </source>
</reference>
<dbReference type="HOGENOM" id="CLU_026974_6_1_12"/>
<evidence type="ECO:0000313" key="3">
    <source>
        <dbReference type="EMBL" id="AFG38637.1"/>
    </source>
</evidence>
<keyword evidence="4" id="KW-1185">Reference proteome</keyword>
<evidence type="ECO:0000313" key="4">
    <source>
        <dbReference type="Proteomes" id="UP000007383"/>
    </source>
</evidence>
<dbReference type="GO" id="GO:0015888">
    <property type="term" value="P:thiamine transport"/>
    <property type="evidence" value="ECO:0007669"/>
    <property type="project" value="InterPro"/>
</dbReference>
<dbReference type="GO" id="GO:0030975">
    <property type="term" value="F:thiamine binding"/>
    <property type="evidence" value="ECO:0007669"/>
    <property type="project" value="InterPro"/>
</dbReference>
<protein>
    <submittedName>
        <fullName evidence="3">ABC transporter periplasmic binding protein, thiB subfamily</fullName>
    </submittedName>
</protein>
<proteinExistence type="predicted"/>
<organism evidence="3 4">
    <name type="scientific">Spirochaeta africana (strain ATCC 700263 / DSM 8902 / Z-7692)</name>
    <dbReference type="NCBI Taxonomy" id="889378"/>
    <lineage>
        <taxon>Bacteria</taxon>
        <taxon>Pseudomonadati</taxon>
        <taxon>Spirochaetota</taxon>
        <taxon>Spirochaetia</taxon>
        <taxon>Spirochaetales</taxon>
        <taxon>Spirochaetaceae</taxon>
        <taxon>Spirochaeta</taxon>
    </lineage>
</organism>
<gene>
    <name evidence="3" type="ordered locus">Spiaf_2611</name>
</gene>
<dbReference type="InterPro" id="IPR005948">
    <property type="entry name" value="ThiB-like"/>
</dbReference>
<evidence type="ECO:0000256" key="2">
    <source>
        <dbReference type="SAM" id="SignalP"/>
    </source>
</evidence>
<dbReference type="Pfam" id="PF13343">
    <property type="entry name" value="SBP_bac_6"/>
    <property type="match status" value="1"/>
</dbReference>
<dbReference type="AlphaFoldDB" id="H9UM94"/>
<dbReference type="Gene3D" id="3.40.190.10">
    <property type="entry name" value="Periplasmic binding protein-like II"/>
    <property type="match status" value="2"/>
</dbReference>
<evidence type="ECO:0000256" key="1">
    <source>
        <dbReference type="ARBA" id="ARBA00022729"/>
    </source>
</evidence>
<dbReference type="SUPFAM" id="SSF53850">
    <property type="entry name" value="Periplasmic binding protein-like II"/>
    <property type="match status" value="1"/>
</dbReference>
<dbReference type="NCBIfam" id="TIGR01254">
    <property type="entry name" value="sfuA"/>
    <property type="match status" value="1"/>
</dbReference>
<dbReference type="CDD" id="cd13545">
    <property type="entry name" value="PBP2_TbpA"/>
    <property type="match status" value="1"/>
</dbReference>
<dbReference type="EMBL" id="CP003282">
    <property type="protein sequence ID" value="AFG38637.1"/>
    <property type="molecule type" value="Genomic_DNA"/>
</dbReference>
<feature type="signal peptide" evidence="2">
    <location>
        <begin position="1"/>
        <end position="19"/>
    </location>
</feature>
<dbReference type="RefSeq" id="WP_014456619.1">
    <property type="nucleotide sequence ID" value="NC_017098.1"/>
</dbReference>
<feature type="chain" id="PRO_5003622830" evidence="2">
    <location>
        <begin position="20"/>
        <end position="348"/>
    </location>
</feature>
<dbReference type="eggNOG" id="COG4143">
    <property type="taxonomic scope" value="Bacteria"/>
</dbReference>